<feature type="domain" description="Aldehyde dehydrogenase" evidence="2">
    <location>
        <begin position="29"/>
        <end position="480"/>
    </location>
</feature>
<comment type="caution">
    <text evidence="3">The sequence shown here is derived from an EMBL/GenBank/DDBJ whole genome shotgun (WGS) entry which is preliminary data.</text>
</comment>
<dbReference type="InterPro" id="IPR016161">
    <property type="entry name" value="Ald_DH/histidinol_DH"/>
</dbReference>
<evidence type="ECO:0000256" key="1">
    <source>
        <dbReference type="ARBA" id="ARBA00023002"/>
    </source>
</evidence>
<dbReference type="PANTHER" id="PTHR43353">
    <property type="entry name" value="SUCCINATE-SEMIALDEHYDE DEHYDROGENASE, MITOCHONDRIAL"/>
    <property type="match status" value="1"/>
</dbReference>
<organism evidence="3 4">
    <name type="scientific">Trichoderma lentiforme</name>
    <dbReference type="NCBI Taxonomy" id="1567552"/>
    <lineage>
        <taxon>Eukaryota</taxon>
        <taxon>Fungi</taxon>
        <taxon>Dikarya</taxon>
        <taxon>Ascomycota</taxon>
        <taxon>Pezizomycotina</taxon>
        <taxon>Sordariomycetes</taxon>
        <taxon>Hypocreomycetidae</taxon>
        <taxon>Hypocreales</taxon>
        <taxon>Hypocreaceae</taxon>
        <taxon>Trichoderma</taxon>
    </lineage>
</organism>
<keyword evidence="4" id="KW-1185">Reference proteome</keyword>
<dbReference type="SUPFAM" id="SSF53720">
    <property type="entry name" value="ALDH-like"/>
    <property type="match status" value="1"/>
</dbReference>
<evidence type="ECO:0000313" key="3">
    <source>
        <dbReference type="EMBL" id="KAF3070038.1"/>
    </source>
</evidence>
<reference evidence="3 4" key="1">
    <citation type="submission" date="2018-06" db="EMBL/GenBank/DDBJ databases">
        <title>Genome analysis of cellulolytic fungus Trichoderma lentiforme CFAM-422.</title>
        <authorList>
            <person name="Steindorff A.S."/>
            <person name="Formighieri E.F."/>
            <person name="Midorikawa G.E.O."/>
            <person name="Tamietti M.S."/>
            <person name="Ramos E.Z."/>
            <person name="Silva A.S."/>
            <person name="Bon E.P.S."/>
            <person name="Mendes T.D."/>
            <person name="Damaso M.C.T."/>
            <person name="Favaro L.C.L."/>
        </authorList>
    </citation>
    <scope>NUCLEOTIDE SEQUENCE [LARGE SCALE GENOMIC DNA]</scope>
    <source>
        <strain evidence="3 4">CFAM-422</strain>
    </source>
</reference>
<dbReference type="Gene3D" id="3.40.309.10">
    <property type="entry name" value="Aldehyde Dehydrogenase, Chain A, domain 2"/>
    <property type="match status" value="1"/>
</dbReference>
<keyword evidence="1" id="KW-0560">Oxidoreductase</keyword>
<gene>
    <name evidence="3" type="ORF">CFAM422_006560</name>
</gene>
<dbReference type="InterPro" id="IPR016162">
    <property type="entry name" value="Ald_DH_N"/>
</dbReference>
<dbReference type="GO" id="GO:0004777">
    <property type="term" value="F:succinate-semialdehyde dehydrogenase (NAD+) activity"/>
    <property type="evidence" value="ECO:0007669"/>
    <property type="project" value="TreeGrafter"/>
</dbReference>
<name>A0A9P5CBD5_9HYPO</name>
<dbReference type="AlphaFoldDB" id="A0A9P5CBD5"/>
<sequence>MSHLTVEHNGRQVVPLWIGGEAVPLCPERMFPVINAAEDRIVHYAQSSSIDEAKAACHAAAATFPTWSKTPYWKRRDILLKAADLIENKAQDIGAMQSLETSCTVNYGQFLPKMCAPIIREVAAQISTALTGTIPPLYDNETRVFVQKDSIGVVLLIPPWNSPSVLGPRSMAAALAAGCTVVLKASELCPLVFRMLTGIFEEAGVPKGVINQVQVRREDAAGVTEALIAHSAIRKIEFIGSASVGRILGEVASKHLKPILMELGGKTPVLVLEDANLKMAAKNIAFGAFCHHGQICFSTERIIVQQVVAEDFIRILKEEIDANYRNGLGSAAAKSFAIQSQAIVNAAKESGATFLIGDNSLIGPNKTTLMPTILTGVPRSSQLADEESFGPSASLFVVDDIDAAVDMANDTQYGLTAAVWTDNAMLALDLSTKLQYGIVHINACTLADMPMMPVQGRKSSGWGSNNAGYGINEFLATKTVTLRPAIAEIQFRS</sequence>
<dbReference type="GO" id="GO:0009450">
    <property type="term" value="P:gamma-aminobutyric acid catabolic process"/>
    <property type="evidence" value="ECO:0007669"/>
    <property type="project" value="TreeGrafter"/>
</dbReference>
<dbReference type="Gene3D" id="3.40.605.10">
    <property type="entry name" value="Aldehyde Dehydrogenase, Chain A, domain 1"/>
    <property type="match status" value="1"/>
</dbReference>
<dbReference type="InterPro" id="IPR050740">
    <property type="entry name" value="Aldehyde_DH_Superfamily"/>
</dbReference>
<evidence type="ECO:0000313" key="4">
    <source>
        <dbReference type="Proteomes" id="UP000801864"/>
    </source>
</evidence>
<dbReference type="InterPro" id="IPR016163">
    <property type="entry name" value="Ald_DH_C"/>
</dbReference>
<evidence type="ECO:0000259" key="2">
    <source>
        <dbReference type="Pfam" id="PF00171"/>
    </source>
</evidence>
<dbReference type="EMBL" id="QLNT01000011">
    <property type="protein sequence ID" value="KAF3070038.1"/>
    <property type="molecule type" value="Genomic_DNA"/>
</dbReference>
<protein>
    <submittedName>
        <fullName evidence="3">Vanillin dehydrogenase</fullName>
    </submittedName>
</protein>
<proteinExistence type="predicted"/>
<dbReference type="Pfam" id="PF00171">
    <property type="entry name" value="Aldedh"/>
    <property type="match status" value="1"/>
</dbReference>
<dbReference type="Proteomes" id="UP000801864">
    <property type="component" value="Unassembled WGS sequence"/>
</dbReference>
<accession>A0A9P5CBD5</accession>
<dbReference type="InterPro" id="IPR015590">
    <property type="entry name" value="Aldehyde_DH_dom"/>
</dbReference>
<dbReference type="PANTHER" id="PTHR43353:SF6">
    <property type="entry name" value="CYTOPLASMIC ALDEHYDE DEHYDROGENASE (EUROFUNG)"/>
    <property type="match status" value="1"/>
</dbReference>